<proteinExistence type="predicted"/>
<evidence type="ECO:0000313" key="5">
    <source>
        <dbReference type="Proteomes" id="UP000235392"/>
    </source>
</evidence>
<reference evidence="4 5" key="1">
    <citation type="submission" date="2017-11" db="EMBL/GenBank/DDBJ databases">
        <title>De novo assembly and phasing of dikaryotic genomes from two isolates of Puccinia coronata f. sp. avenae, the causal agent of oat crown rust.</title>
        <authorList>
            <person name="Miller M.E."/>
            <person name="Zhang Y."/>
            <person name="Omidvar V."/>
            <person name="Sperschneider J."/>
            <person name="Schwessinger B."/>
            <person name="Raley C."/>
            <person name="Palmer J.M."/>
            <person name="Garnica D."/>
            <person name="Upadhyaya N."/>
            <person name="Rathjen J."/>
            <person name="Taylor J.M."/>
            <person name="Park R.F."/>
            <person name="Dodds P.N."/>
            <person name="Hirsch C.D."/>
            <person name="Kianian S.F."/>
            <person name="Figueroa M."/>
        </authorList>
    </citation>
    <scope>NUCLEOTIDE SEQUENCE [LARGE SCALE GENOMIC DNA]</scope>
    <source>
        <strain evidence="3">12NC29</strain>
        <strain evidence="2">12SD80</strain>
    </source>
</reference>
<feature type="compositionally biased region" description="Polar residues" evidence="1">
    <location>
        <begin position="151"/>
        <end position="162"/>
    </location>
</feature>
<comment type="caution">
    <text evidence="3">The sequence shown here is derived from an EMBL/GenBank/DDBJ whole genome shotgun (WGS) entry which is preliminary data.</text>
</comment>
<accession>A0A2N5SVK5</accession>
<name>A0A2N5SVK5_9BASI</name>
<evidence type="ECO:0000313" key="4">
    <source>
        <dbReference type="Proteomes" id="UP000235388"/>
    </source>
</evidence>
<gene>
    <name evidence="3" type="ORF">PCANC_11611</name>
    <name evidence="2" type="ORF">PCASD_24676</name>
</gene>
<dbReference type="EMBL" id="PGCJ01000853">
    <property type="protein sequence ID" value="PLW17260.1"/>
    <property type="molecule type" value="Genomic_DNA"/>
</dbReference>
<dbReference type="Proteomes" id="UP000235388">
    <property type="component" value="Unassembled WGS sequence"/>
</dbReference>
<dbReference type="AlphaFoldDB" id="A0A2N5SVK5"/>
<sequence>MSVGQQGGHVKKSGAVVWNADIQNRLGADVAIKVKSTLPENLAWMAASEFILDAAIRFKLGRALPSELLTDSNSVAKDAAIRSNFSGRGFRGPVSPGGRRQGKIRSDQLVGAEMLRGAAICCEMLRDAAFGGTSSARRTGSSSTGPVVCPNQDSLGQSSTEGNRVVDPPSPPNYM</sequence>
<organism evidence="3 4">
    <name type="scientific">Puccinia coronata f. sp. avenae</name>
    <dbReference type="NCBI Taxonomy" id="200324"/>
    <lineage>
        <taxon>Eukaryota</taxon>
        <taxon>Fungi</taxon>
        <taxon>Dikarya</taxon>
        <taxon>Basidiomycota</taxon>
        <taxon>Pucciniomycotina</taxon>
        <taxon>Pucciniomycetes</taxon>
        <taxon>Pucciniales</taxon>
        <taxon>Pucciniaceae</taxon>
        <taxon>Puccinia</taxon>
    </lineage>
</organism>
<feature type="compositionally biased region" description="Low complexity" evidence="1">
    <location>
        <begin position="133"/>
        <end position="145"/>
    </location>
</feature>
<dbReference type="EMBL" id="PGCI01001218">
    <property type="protein sequence ID" value="PLW06461.1"/>
    <property type="molecule type" value="Genomic_DNA"/>
</dbReference>
<protein>
    <submittedName>
        <fullName evidence="3">Uncharacterized protein</fullName>
    </submittedName>
</protein>
<feature type="region of interest" description="Disordered" evidence="1">
    <location>
        <begin position="133"/>
        <end position="175"/>
    </location>
</feature>
<keyword evidence="4" id="KW-1185">Reference proteome</keyword>
<evidence type="ECO:0000256" key="1">
    <source>
        <dbReference type="SAM" id="MobiDB-lite"/>
    </source>
</evidence>
<dbReference type="Proteomes" id="UP000235392">
    <property type="component" value="Unassembled WGS sequence"/>
</dbReference>
<evidence type="ECO:0000313" key="3">
    <source>
        <dbReference type="EMBL" id="PLW17260.1"/>
    </source>
</evidence>
<evidence type="ECO:0000313" key="2">
    <source>
        <dbReference type="EMBL" id="PLW06461.1"/>
    </source>
</evidence>